<evidence type="ECO:0000256" key="1">
    <source>
        <dbReference type="SAM" id="SignalP"/>
    </source>
</evidence>
<evidence type="ECO:0000313" key="3">
    <source>
        <dbReference type="Proteomes" id="UP000199323"/>
    </source>
</evidence>
<dbReference type="EMBL" id="FONG01000035">
    <property type="protein sequence ID" value="SFF89876.1"/>
    <property type="molecule type" value="Genomic_DNA"/>
</dbReference>
<protein>
    <submittedName>
        <fullName evidence="2">Uncharacterized protein</fullName>
    </submittedName>
</protein>
<gene>
    <name evidence="2" type="ORF">SAMN05216251_13524</name>
</gene>
<reference evidence="3" key="1">
    <citation type="submission" date="2016-10" db="EMBL/GenBank/DDBJ databases">
        <authorList>
            <person name="Varghese N."/>
            <person name="Submissions S."/>
        </authorList>
    </citation>
    <scope>NUCLEOTIDE SEQUENCE [LARGE SCALE GENOMIC DNA]</scope>
    <source>
        <strain evidence="3">CGMCC 4.3510</strain>
    </source>
</reference>
<accession>A0A1I2MKI9</accession>
<proteinExistence type="predicted"/>
<name>A0A1I2MKI9_9ACTN</name>
<evidence type="ECO:0000313" key="2">
    <source>
        <dbReference type="EMBL" id="SFF89876.1"/>
    </source>
</evidence>
<sequence length="83" mass="8163">MLRRIAITVAAVSAAGLLSAVPAAAAVAHDGGHSGMGGFHTEGGYAGAEHVNLGGPWGITKDSAHMGGFEAGGGFAFESHHSH</sequence>
<feature type="chain" id="PRO_5011796031" evidence="1">
    <location>
        <begin position="26"/>
        <end position="83"/>
    </location>
</feature>
<feature type="signal peptide" evidence="1">
    <location>
        <begin position="1"/>
        <end position="25"/>
    </location>
</feature>
<organism evidence="2 3">
    <name type="scientific">Actinacidiphila alni</name>
    <dbReference type="NCBI Taxonomy" id="380248"/>
    <lineage>
        <taxon>Bacteria</taxon>
        <taxon>Bacillati</taxon>
        <taxon>Actinomycetota</taxon>
        <taxon>Actinomycetes</taxon>
        <taxon>Kitasatosporales</taxon>
        <taxon>Streptomycetaceae</taxon>
        <taxon>Actinacidiphila</taxon>
    </lineage>
</organism>
<dbReference type="RefSeq" id="WP_245796662.1">
    <property type="nucleotide sequence ID" value="NZ_FONG01000035.1"/>
</dbReference>
<keyword evidence="1" id="KW-0732">Signal</keyword>
<dbReference type="Proteomes" id="UP000199323">
    <property type="component" value="Unassembled WGS sequence"/>
</dbReference>
<keyword evidence="3" id="KW-1185">Reference proteome</keyword>
<dbReference type="AlphaFoldDB" id="A0A1I2MKI9"/>